<name>A0A9X4IE94_9NEIS</name>
<evidence type="ECO:0000256" key="1">
    <source>
        <dbReference type="ARBA" id="ARBA00004533"/>
    </source>
</evidence>
<proteinExistence type="predicted"/>
<dbReference type="PANTHER" id="PTHR30606:SF10">
    <property type="entry name" value="PHOSPHATIDYLINOSITOL MANNOSIDE ACYLTRANSFERASE"/>
    <property type="match status" value="1"/>
</dbReference>
<keyword evidence="3" id="KW-0997">Cell inner membrane</keyword>
<evidence type="ECO:0000256" key="5">
    <source>
        <dbReference type="ARBA" id="ARBA00023136"/>
    </source>
</evidence>
<reference evidence="8" key="2">
    <citation type="submission" date="2024-02" db="EMBL/GenBank/DDBJ databases">
        <title>Neisseria leonii sp. nov.</title>
        <authorList>
            <person name="Boutroux M."/>
            <person name="Favre-Rochex S."/>
            <person name="Gorgette O."/>
            <person name="Touak G."/>
            <person name="Muhle E."/>
            <person name="Chesneau O."/>
            <person name="Clermont D."/>
            <person name="Rahi P."/>
        </authorList>
    </citation>
    <scope>NUCLEOTIDE SEQUENCE</scope>
    <source>
        <strain evidence="8">51.81</strain>
    </source>
</reference>
<evidence type="ECO:0000256" key="6">
    <source>
        <dbReference type="ARBA" id="ARBA00023315"/>
    </source>
</evidence>
<evidence type="ECO:0000256" key="4">
    <source>
        <dbReference type="ARBA" id="ARBA00022679"/>
    </source>
</evidence>
<dbReference type="CDD" id="cd07984">
    <property type="entry name" value="LPLAT_LABLAT-like"/>
    <property type="match status" value="1"/>
</dbReference>
<keyword evidence="6 7" id="KW-0012">Acyltransferase</keyword>
<evidence type="ECO:0000313" key="7">
    <source>
        <dbReference type="EMBL" id="MDD9328511.1"/>
    </source>
</evidence>
<dbReference type="InterPro" id="IPR004960">
    <property type="entry name" value="LipA_acyltrans"/>
</dbReference>
<dbReference type="EMBL" id="JAPQFL010000007">
    <property type="protein sequence ID" value="MDD9328511.1"/>
    <property type="molecule type" value="Genomic_DNA"/>
</dbReference>
<evidence type="ECO:0000256" key="3">
    <source>
        <dbReference type="ARBA" id="ARBA00022519"/>
    </source>
</evidence>
<dbReference type="PANTHER" id="PTHR30606">
    <property type="entry name" value="LIPID A BIOSYNTHESIS LAUROYL ACYLTRANSFERASE"/>
    <property type="match status" value="1"/>
</dbReference>
<evidence type="ECO:0000313" key="9">
    <source>
        <dbReference type="Proteomes" id="UP001149607"/>
    </source>
</evidence>
<keyword evidence="4" id="KW-0808">Transferase</keyword>
<dbReference type="GO" id="GO:0005886">
    <property type="term" value="C:plasma membrane"/>
    <property type="evidence" value="ECO:0007669"/>
    <property type="project" value="UniProtKB-SubCell"/>
</dbReference>
<dbReference type="PIRSF" id="PIRSF026649">
    <property type="entry name" value="MsbB"/>
    <property type="match status" value="1"/>
</dbReference>
<evidence type="ECO:0000313" key="8">
    <source>
        <dbReference type="EMBL" id="WWY04188.1"/>
    </source>
</evidence>
<dbReference type="EMBL" id="CP146598">
    <property type="protein sequence ID" value="WWY04188.1"/>
    <property type="molecule type" value="Genomic_DNA"/>
</dbReference>
<dbReference type="Pfam" id="PF03279">
    <property type="entry name" value="Lip_A_acyltrans"/>
    <property type="match status" value="1"/>
</dbReference>
<dbReference type="GO" id="GO:0009247">
    <property type="term" value="P:glycolipid biosynthetic process"/>
    <property type="evidence" value="ECO:0007669"/>
    <property type="project" value="UniProtKB-ARBA"/>
</dbReference>
<keyword evidence="5" id="KW-0472">Membrane</keyword>
<keyword evidence="2" id="KW-1003">Cell membrane</keyword>
<dbReference type="AlphaFoldDB" id="A0A9X4IE94"/>
<protein>
    <submittedName>
        <fullName evidence="7">Lysophospholipid acyltransferase family protein</fullName>
    </submittedName>
</protein>
<sequence length="293" mass="32126">MQKMVFFLFGLAARLPLRVLHALGSLAGTAVFYTAPRSRTRVREHLAQARLPCDDAAVKAVLRETAKGGLELPVAFFRRPEAVSALFVEVHGWAHIERAVAAGQGLLLLTPHLGSYDLAGRYISERLPFALTAMYKPPKIRVLDEIMQAGRVRGKGRTAPASVQGVKQVMKALRSGEATIVLPDHVPKPEEGGGVWVRFFGRPAYTMTLAAKLAQVQNVCPLFFCGERLSGGRGFVLHVAPLAGTLTGDKIRDAQLMNDNIEAWVRRFPAQYLFSYNRYKQPAGAPEPDNQAV</sequence>
<reference evidence="7" key="1">
    <citation type="submission" date="2022-10" db="EMBL/GenBank/DDBJ databases">
        <authorList>
            <person name="Boutroux M."/>
        </authorList>
    </citation>
    <scope>NUCLEOTIDE SEQUENCE</scope>
    <source>
        <strain evidence="7">51.81</strain>
    </source>
</reference>
<dbReference type="NCBIfam" id="NF006487">
    <property type="entry name" value="PRK08905.1"/>
    <property type="match status" value="1"/>
</dbReference>
<dbReference type="GO" id="GO:0016746">
    <property type="term" value="F:acyltransferase activity"/>
    <property type="evidence" value="ECO:0007669"/>
    <property type="project" value="UniProtKB-KW"/>
</dbReference>
<comment type="subcellular location">
    <subcellularLocation>
        <location evidence="1">Cell inner membrane</location>
    </subcellularLocation>
</comment>
<gene>
    <name evidence="7" type="ORF">ORY91_001939</name>
    <name evidence="8" type="ORF">V9W64_04750</name>
</gene>
<organism evidence="7">
    <name type="scientific">Neisseria leonii</name>
    <dbReference type="NCBI Taxonomy" id="2995413"/>
    <lineage>
        <taxon>Bacteria</taxon>
        <taxon>Pseudomonadati</taxon>
        <taxon>Pseudomonadota</taxon>
        <taxon>Betaproteobacteria</taxon>
        <taxon>Neisseriales</taxon>
        <taxon>Neisseriaceae</taxon>
        <taxon>Neisseria</taxon>
    </lineage>
</organism>
<evidence type="ECO:0000256" key="2">
    <source>
        <dbReference type="ARBA" id="ARBA00022475"/>
    </source>
</evidence>
<dbReference type="RefSeq" id="WP_274585693.1">
    <property type="nucleotide sequence ID" value="NZ_CP145811.1"/>
</dbReference>
<accession>A0A9X4IE94</accession>
<keyword evidence="9" id="KW-1185">Reference proteome</keyword>
<dbReference type="Proteomes" id="UP001149607">
    <property type="component" value="Chromosome"/>
</dbReference>